<dbReference type="EMBL" id="JASVDS010000008">
    <property type="protein sequence ID" value="MDL5034330.1"/>
    <property type="molecule type" value="Genomic_DNA"/>
</dbReference>
<sequence>MKAEFQRWYEAVQLALDPHAMEARWAAVQALARSVNDAELDALARAAFRSDQTTVATSAVRTKLADKGGAMPDEEFALLAAVTLTVILQQGEPAAARAATMIGTAHFKGLRKVRQPMDLVGLAADARLALARTTRRRPSLELGPMPSLEVDTTQAEETEGSDERISLLAEAFTGVVQQLAERQAAFEQRALHYVSMQAEELDMLWWLQGGRTQAGQLFSEVSREQQPFVLARDLAEVTFALPGASAIGSLLERAGIEDSEPMEIANAIQALPIEWLKTALPDADKHKASPVTTPLHEGIRRRLEVRGESTWIAGWAGVCDIDSAARLTPLQLADLCYCEQLLLHK</sequence>
<feature type="region of interest" description="Disordered" evidence="1">
    <location>
        <begin position="139"/>
        <end position="162"/>
    </location>
</feature>
<organism evidence="3 4">
    <name type="scientific">Roseateles subflavus</name>
    <dbReference type="NCBI Taxonomy" id="3053353"/>
    <lineage>
        <taxon>Bacteria</taxon>
        <taxon>Pseudomonadati</taxon>
        <taxon>Pseudomonadota</taxon>
        <taxon>Betaproteobacteria</taxon>
        <taxon>Burkholderiales</taxon>
        <taxon>Sphaerotilaceae</taxon>
        <taxon>Roseateles</taxon>
    </lineage>
</organism>
<reference evidence="3 4" key="1">
    <citation type="submission" date="2023-06" db="EMBL/GenBank/DDBJ databases">
        <title>Pelomonas sp. APW6 16S ribosomal RNA gene genome sequencing and assembly.</title>
        <authorList>
            <person name="Woo H."/>
        </authorList>
    </citation>
    <scope>NUCLEOTIDE SEQUENCE [LARGE SCALE GENOMIC DNA]</scope>
    <source>
        <strain evidence="3 4">APW6</strain>
    </source>
</reference>
<evidence type="ECO:0000259" key="2">
    <source>
        <dbReference type="Pfam" id="PF19994"/>
    </source>
</evidence>
<gene>
    <name evidence="3" type="ORF">QRD43_20680</name>
</gene>
<keyword evidence="4" id="KW-1185">Reference proteome</keyword>
<name>A0ABT7LQA9_9BURK</name>
<dbReference type="Pfam" id="PF19994">
    <property type="entry name" value="GASH"/>
    <property type="match status" value="1"/>
</dbReference>
<evidence type="ECO:0000313" key="4">
    <source>
        <dbReference type="Proteomes" id="UP001238603"/>
    </source>
</evidence>
<dbReference type="InterPro" id="IPR045523">
    <property type="entry name" value="GASH"/>
</dbReference>
<protein>
    <submittedName>
        <fullName evidence="3">GTPase-associated system all-helical protein GASH</fullName>
    </submittedName>
</protein>
<dbReference type="Proteomes" id="UP001238603">
    <property type="component" value="Unassembled WGS sequence"/>
</dbReference>
<comment type="caution">
    <text evidence="3">The sequence shown here is derived from an EMBL/GenBank/DDBJ whole genome shotgun (WGS) entry which is preliminary data.</text>
</comment>
<dbReference type="RefSeq" id="WP_285984406.1">
    <property type="nucleotide sequence ID" value="NZ_JASVDS010000008.1"/>
</dbReference>
<accession>A0ABT7LQA9</accession>
<proteinExistence type="predicted"/>
<evidence type="ECO:0000313" key="3">
    <source>
        <dbReference type="EMBL" id="MDL5034330.1"/>
    </source>
</evidence>
<feature type="domain" description="GTPase-associated system helical" evidence="2">
    <location>
        <begin position="151"/>
        <end position="342"/>
    </location>
</feature>
<evidence type="ECO:0000256" key="1">
    <source>
        <dbReference type="SAM" id="MobiDB-lite"/>
    </source>
</evidence>